<dbReference type="OrthoDB" id="9778515at2"/>
<name>A0A1I4YDH0_9FLAO</name>
<organism evidence="5 6">
    <name type="scientific">Paenimyroides ummariense</name>
    <dbReference type="NCBI Taxonomy" id="913024"/>
    <lineage>
        <taxon>Bacteria</taxon>
        <taxon>Pseudomonadati</taxon>
        <taxon>Bacteroidota</taxon>
        <taxon>Flavobacteriia</taxon>
        <taxon>Flavobacteriales</taxon>
        <taxon>Flavobacteriaceae</taxon>
        <taxon>Paenimyroides</taxon>
    </lineage>
</organism>
<dbReference type="STRING" id="913024.SAMN05421741_104122"/>
<sequence>MKFYLSSYKFGNHCNELSKMLPQRAKIGHINNSRDWLGVNEYNRQKSLNEEMLFLENLGFKCEHLDLKDYFGKEELLKKKLDELDGIWVCGGNTFVLRQAMKLSGFDILFKDLLRRKDFFWGGYSAGICILCDSLKYIDQVDDSKNFPYKEINTAIYEGLGVFNYALLPHYRSNHEKSELIEKEVEHCIKNKWLFKVLKDGEVFIFDNDFAE</sequence>
<accession>A0A1I4YDH0</accession>
<protein>
    <submittedName>
        <fullName evidence="5">Dipeptidase E</fullName>
    </submittedName>
</protein>
<keyword evidence="2" id="KW-0645">Protease</keyword>
<gene>
    <name evidence="5" type="ORF">SAMN05421741_104122</name>
</gene>
<dbReference type="InterPro" id="IPR029062">
    <property type="entry name" value="Class_I_gatase-like"/>
</dbReference>
<evidence type="ECO:0000256" key="2">
    <source>
        <dbReference type="ARBA" id="ARBA00022670"/>
    </source>
</evidence>
<keyword evidence="3" id="KW-0378">Hydrolase</keyword>
<dbReference type="EMBL" id="FOVI01000004">
    <property type="protein sequence ID" value="SFN36088.1"/>
    <property type="molecule type" value="Genomic_DNA"/>
</dbReference>
<dbReference type="Pfam" id="PF03575">
    <property type="entry name" value="Peptidase_S51"/>
    <property type="match status" value="1"/>
</dbReference>
<dbReference type="Proteomes" id="UP000199036">
    <property type="component" value="Unassembled WGS sequence"/>
</dbReference>
<keyword evidence="6" id="KW-1185">Reference proteome</keyword>
<dbReference type="GO" id="GO:0006508">
    <property type="term" value="P:proteolysis"/>
    <property type="evidence" value="ECO:0007669"/>
    <property type="project" value="UniProtKB-KW"/>
</dbReference>
<dbReference type="InterPro" id="IPR005320">
    <property type="entry name" value="Peptidase_S51"/>
</dbReference>
<comment type="similarity">
    <text evidence="1">Belongs to the peptidase S51 family.</text>
</comment>
<dbReference type="PANTHER" id="PTHR20842">
    <property type="entry name" value="PROTEASE S51 ALPHA-ASPARTYL DIPEPTIDASE"/>
    <property type="match status" value="1"/>
</dbReference>
<dbReference type="AlphaFoldDB" id="A0A1I4YDH0"/>
<dbReference type="Gene3D" id="3.40.50.880">
    <property type="match status" value="1"/>
</dbReference>
<proteinExistence type="inferred from homology"/>
<evidence type="ECO:0000313" key="6">
    <source>
        <dbReference type="Proteomes" id="UP000199036"/>
    </source>
</evidence>
<evidence type="ECO:0000256" key="4">
    <source>
        <dbReference type="ARBA" id="ARBA00022825"/>
    </source>
</evidence>
<evidence type="ECO:0000313" key="5">
    <source>
        <dbReference type="EMBL" id="SFN36088.1"/>
    </source>
</evidence>
<evidence type="ECO:0000256" key="1">
    <source>
        <dbReference type="ARBA" id="ARBA00006534"/>
    </source>
</evidence>
<dbReference type="RefSeq" id="WP_091519860.1">
    <property type="nucleotide sequence ID" value="NZ_FOVI01000004.1"/>
</dbReference>
<evidence type="ECO:0000256" key="3">
    <source>
        <dbReference type="ARBA" id="ARBA00022801"/>
    </source>
</evidence>
<dbReference type="SUPFAM" id="SSF52317">
    <property type="entry name" value="Class I glutamine amidotransferase-like"/>
    <property type="match status" value="1"/>
</dbReference>
<dbReference type="PANTHER" id="PTHR20842:SF0">
    <property type="entry name" value="ALPHA-ASPARTYL DIPEPTIDASE"/>
    <property type="match status" value="1"/>
</dbReference>
<keyword evidence="4" id="KW-0720">Serine protease</keyword>
<dbReference type="GO" id="GO:0008236">
    <property type="term" value="F:serine-type peptidase activity"/>
    <property type="evidence" value="ECO:0007669"/>
    <property type="project" value="UniProtKB-KW"/>
</dbReference>
<reference evidence="6" key="1">
    <citation type="submission" date="2016-10" db="EMBL/GenBank/DDBJ databases">
        <authorList>
            <person name="Varghese N."/>
            <person name="Submissions S."/>
        </authorList>
    </citation>
    <scope>NUCLEOTIDE SEQUENCE [LARGE SCALE GENOMIC DNA]</scope>
    <source>
        <strain evidence="6">DS-12</strain>
    </source>
</reference>